<comment type="caution">
    <text evidence="1">The sequence shown here is derived from an EMBL/GenBank/DDBJ whole genome shotgun (WGS) entry which is preliminary data.</text>
</comment>
<evidence type="ECO:0000313" key="2">
    <source>
        <dbReference type="Proteomes" id="UP000199598"/>
    </source>
</evidence>
<gene>
    <name evidence="1" type="ORF">SAMN04488518_1324</name>
</gene>
<name>A0A1I4G6W0_9HYPH</name>
<dbReference type="SUPFAM" id="SSF56349">
    <property type="entry name" value="DNA breaking-rejoining enzymes"/>
    <property type="match status" value="1"/>
</dbReference>
<dbReference type="Proteomes" id="UP000199598">
    <property type="component" value="Unassembled WGS sequence"/>
</dbReference>
<accession>A0A1I4G6W0</accession>
<proteinExistence type="predicted"/>
<dbReference type="InterPro" id="IPR011010">
    <property type="entry name" value="DNA_brk_join_enz"/>
</dbReference>
<dbReference type="EMBL" id="FOSK01000032">
    <property type="protein sequence ID" value="SFL25818.1"/>
    <property type="molecule type" value="Genomic_DNA"/>
</dbReference>
<evidence type="ECO:0000313" key="1">
    <source>
        <dbReference type="EMBL" id="SFL25818.1"/>
    </source>
</evidence>
<protein>
    <submittedName>
        <fullName evidence="1">Uncharacterized protein</fullName>
    </submittedName>
</protein>
<sequence>MPSRKGEGYRPHPVNTHVLDIFSDISRIENSAFVLPWWSDLAQYISPYLVEKAWVRVRERANLEDVRLYKFCHTVAQWQHNRVAMPS</sequence>
<reference evidence="1 2" key="1">
    <citation type="submission" date="2016-10" db="EMBL/GenBank/DDBJ databases">
        <authorList>
            <person name="Varghese N."/>
            <person name="Submissions S."/>
        </authorList>
    </citation>
    <scope>NUCLEOTIDE SEQUENCE [LARGE SCALE GENOMIC DNA]</scope>
    <source>
        <strain evidence="1 2">DSM 16392</strain>
    </source>
</reference>
<organism evidence="1 2">
    <name type="scientific">Pseudovibrio ascidiaceicola</name>
    <dbReference type="NCBI Taxonomy" id="285279"/>
    <lineage>
        <taxon>Bacteria</taxon>
        <taxon>Pseudomonadati</taxon>
        <taxon>Pseudomonadota</taxon>
        <taxon>Alphaproteobacteria</taxon>
        <taxon>Hyphomicrobiales</taxon>
        <taxon>Stappiaceae</taxon>
        <taxon>Pseudovibrio</taxon>
    </lineage>
</organism>
<keyword evidence="2" id="KW-1185">Reference proteome</keyword>